<evidence type="ECO:0000256" key="7">
    <source>
        <dbReference type="ARBA" id="ARBA00022741"/>
    </source>
</evidence>
<keyword evidence="12" id="KW-1133">Transmembrane helix</keyword>
<proteinExistence type="predicted"/>
<dbReference type="PRINTS" id="PR00344">
    <property type="entry name" value="BCTRLSENSOR"/>
</dbReference>
<dbReference type="GO" id="GO:0004721">
    <property type="term" value="F:phosphoprotein phosphatase activity"/>
    <property type="evidence" value="ECO:0007669"/>
    <property type="project" value="TreeGrafter"/>
</dbReference>
<keyword evidence="12" id="KW-0812">Transmembrane</keyword>
<dbReference type="InterPro" id="IPR050351">
    <property type="entry name" value="BphY/WalK/GraS-like"/>
</dbReference>
<dbReference type="GO" id="GO:0005524">
    <property type="term" value="F:ATP binding"/>
    <property type="evidence" value="ECO:0007669"/>
    <property type="project" value="UniProtKB-KW"/>
</dbReference>
<evidence type="ECO:0000256" key="3">
    <source>
        <dbReference type="ARBA" id="ARBA00012438"/>
    </source>
</evidence>
<dbReference type="Gene3D" id="3.30.450.20">
    <property type="entry name" value="PAS domain"/>
    <property type="match status" value="1"/>
</dbReference>
<dbReference type="SUPFAM" id="SSF55785">
    <property type="entry name" value="PYP-like sensor domain (PAS domain)"/>
    <property type="match status" value="1"/>
</dbReference>
<evidence type="ECO:0000259" key="13">
    <source>
        <dbReference type="PROSITE" id="PS50109"/>
    </source>
</evidence>
<dbReference type="Proteomes" id="UP000184016">
    <property type="component" value="Unassembled WGS sequence"/>
</dbReference>
<dbReference type="SMART" id="SM00388">
    <property type="entry name" value="HisKA"/>
    <property type="match status" value="1"/>
</dbReference>
<dbReference type="Gene3D" id="3.30.565.10">
    <property type="entry name" value="Histidine kinase-like ATPase, C-terminal domain"/>
    <property type="match status" value="1"/>
</dbReference>
<keyword evidence="10" id="KW-0902">Two-component regulatory system</keyword>
<dbReference type="EMBL" id="FRAF01000003">
    <property type="protein sequence ID" value="SHJ77732.1"/>
    <property type="molecule type" value="Genomic_DNA"/>
</dbReference>
<dbReference type="InterPro" id="IPR035965">
    <property type="entry name" value="PAS-like_dom_sf"/>
</dbReference>
<keyword evidence="5" id="KW-0597">Phosphoprotein</keyword>
<evidence type="ECO:0000256" key="5">
    <source>
        <dbReference type="ARBA" id="ARBA00022553"/>
    </source>
</evidence>
<dbReference type="FunFam" id="1.10.287.130:FF:000008">
    <property type="entry name" value="Two-component sensor histidine kinase"/>
    <property type="match status" value="1"/>
</dbReference>
<evidence type="ECO:0000256" key="4">
    <source>
        <dbReference type="ARBA" id="ARBA00022475"/>
    </source>
</evidence>
<reference evidence="15" key="1">
    <citation type="submission" date="2016-11" db="EMBL/GenBank/DDBJ databases">
        <authorList>
            <person name="Varghese N."/>
            <person name="Submissions S."/>
        </authorList>
    </citation>
    <scope>NUCLEOTIDE SEQUENCE [LARGE SCALE GENOMIC DNA]</scope>
    <source>
        <strain evidence="15">USBA-503</strain>
    </source>
</reference>
<keyword evidence="6" id="KW-0808">Transferase</keyword>
<keyword evidence="15" id="KW-1185">Reference proteome</keyword>
<keyword evidence="11 12" id="KW-0472">Membrane</keyword>
<comment type="catalytic activity">
    <reaction evidence="1">
        <text>ATP + protein L-histidine = ADP + protein N-phospho-L-histidine.</text>
        <dbReference type="EC" id="2.7.13.3"/>
    </reaction>
</comment>
<dbReference type="Gene3D" id="1.10.287.130">
    <property type="match status" value="1"/>
</dbReference>
<keyword evidence="4" id="KW-1003">Cell membrane</keyword>
<dbReference type="InterPro" id="IPR003661">
    <property type="entry name" value="HisK_dim/P_dom"/>
</dbReference>
<evidence type="ECO:0000256" key="12">
    <source>
        <dbReference type="SAM" id="Phobius"/>
    </source>
</evidence>
<protein>
    <recommendedName>
        <fullName evidence="3">histidine kinase</fullName>
        <ecNumber evidence="3">2.7.13.3</ecNumber>
    </recommendedName>
</protein>
<dbReference type="SUPFAM" id="SSF55874">
    <property type="entry name" value="ATPase domain of HSP90 chaperone/DNA topoisomerase II/histidine kinase"/>
    <property type="match status" value="1"/>
</dbReference>
<dbReference type="SMART" id="SM00387">
    <property type="entry name" value="HATPase_c"/>
    <property type="match status" value="1"/>
</dbReference>
<evidence type="ECO:0000256" key="2">
    <source>
        <dbReference type="ARBA" id="ARBA00004651"/>
    </source>
</evidence>
<dbReference type="InterPro" id="IPR036890">
    <property type="entry name" value="HATPase_C_sf"/>
</dbReference>
<evidence type="ECO:0000256" key="1">
    <source>
        <dbReference type="ARBA" id="ARBA00000085"/>
    </source>
</evidence>
<dbReference type="FunFam" id="3.30.565.10:FF:000006">
    <property type="entry name" value="Sensor histidine kinase WalK"/>
    <property type="match status" value="1"/>
</dbReference>
<dbReference type="Pfam" id="PF02518">
    <property type="entry name" value="HATPase_c"/>
    <property type="match status" value="1"/>
</dbReference>
<dbReference type="GO" id="GO:0005886">
    <property type="term" value="C:plasma membrane"/>
    <property type="evidence" value="ECO:0007669"/>
    <property type="project" value="UniProtKB-SubCell"/>
</dbReference>
<dbReference type="GO" id="GO:0000155">
    <property type="term" value="F:phosphorelay sensor kinase activity"/>
    <property type="evidence" value="ECO:0007669"/>
    <property type="project" value="InterPro"/>
</dbReference>
<dbReference type="PANTHER" id="PTHR45453:SF1">
    <property type="entry name" value="PHOSPHATE REGULON SENSOR PROTEIN PHOR"/>
    <property type="match status" value="1"/>
</dbReference>
<organism evidence="14 15">
    <name type="scientific">Alicyclobacillus tolerans</name>
    <dbReference type="NCBI Taxonomy" id="90970"/>
    <lineage>
        <taxon>Bacteria</taxon>
        <taxon>Bacillati</taxon>
        <taxon>Bacillota</taxon>
        <taxon>Bacilli</taxon>
        <taxon>Bacillales</taxon>
        <taxon>Alicyclobacillaceae</taxon>
        <taxon>Alicyclobacillus</taxon>
    </lineage>
</organism>
<dbReference type="AlphaFoldDB" id="A0A1M6M2P4"/>
<dbReference type="PROSITE" id="PS50109">
    <property type="entry name" value="HIS_KIN"/>
    <property type="match status" value="1"/>
</dbReference>
<dbReference type="CDD" id="cd16922">
    <property type="entry name" value="HATPase_EvgS-ArcB-TorS-like"/>
    <property type="match status" value="1"/>
</dbReference>
<evidence type="ECO:0000256" key="10">
    <source>
        <dbReference type="ARBA" id="ARBA00023012"/>
    </source>
</evidence>
<evidence type="ECO:0000313" key="14">
    <source>
        <dbReference type="EMBL" id="SHJ77732.1"/>
    </source>
</evidence>
<sequence>MIVPVMLAFFAGMVTPLIVFGIRRRWGKYFMEYLQDSLDAFGNGDYSLRMYEYLRRGFNREIANSFNQMTSRIETVVDELSAERDVLEHILHNMTTGIIYITRGGTIEMVNEAAQLMFRKPLEHWTKQDHWSLFRNYHLGAAIDNALLFGTPWQSELNLRDTQTVLIRLVPVPSKSKTAMHGEVAFDVLMLCNDVTEFRRLERMRSEFVANVSHELKTPIAAIRGFAETLLDDEAPAEVQKQFLQTIYDESNRMNALVSDLLELSRLEAEEHRIQLLTVPLMDVVERALDRLTQVALARQIQLELEPFEPVNVWAEDDLLLQVFLNLMSNAIHYTPSGGKVTIRCEILVDRVKVHVIDTGIGIAPEHLDRLFERFYRVNRDRSRASGGTGLGLSIVKHIVTALGGEVGVESEVGKGSDFWFTLSRMSRLPEDKSLSMGGE</sequence>
<comment type="subcellular location">
    <subcellularLocation>
        <location evidence="2">Cell membrane</location>
        <topology evidence="2">Multi-pass membrane protein</topology>
    </subcellularLocation>
</comment>
<dbReference type="InterPro" id="IPR036097">
    <property type="entry name" value="HisK_dim/P_sf"/>
</dbReference>
<dbReference type="SUPFAM" id="SSF47384">
    <property type="entry name" value="Homodimeric domain of signal transducing histidine kinase"/>
    <property type="match status" value="1"/>
</dbReference>
<dbReference type="EC" id="2.7.13.3" evidence="3"/>
<evidence type="ECO:0000313" key="15">
    <source>
        <dbReference type="Proteomes" id="UP000184016"/>
    </source>
</evidence>
<dbReference type="InterPro" id="IPR003594">
    <property type="entry name" value="HATPase_dom"/>
</dbReference>
<dbReference type="CDD" id="cd00082">
    <property type="entry name" value="HisKA"/>
    <property type="match status" value="1"/>
</dbReference>
<gene>
    <name evidence="14" type="ORF">SAMN05443507_103156</name>
</gene>
<name>A0A1M6M2P4_9BACL</name>
<keyword evidence="8 14" id="KW-0418">Kinase</keyword>
<dbReference type="InterPro" id="IPR004358">
    <property type="entry name" value="Sig_transdc_His_kin-like_C"/>
</dbReference>
<evidence type="ECO:0000256" key="6">
    <source>
        <dbReference type="ARBA" id="ARBA00022679"/>
    </source>
</evidence>
<dbReference type="PANTHER" id="PTHR45453">
    <property type="entry name" value="PHOSPHATE REGULON SENSOR PROTEIN PHOR"/>
    <property type="match status" value="1"/>
</dbReference>
<feature type="domain" description="Histidine kinase" evidence="13">
    <location>
        <begin position="211"/>
        <end position="427"/>
    </location>
</feature>
<feature type="transmembrane region" description="Helical" evidence="12">
    <location>
        <begin position="6"/>
        <end position="22"/>
    </location>
</feature>
<dbReference type="InterPro" id="IPR005467">
    <property type="entry name" value="His_kinase_dom"/>
</dbReference>
<dbReference type="STRING" id="1830138.SAMN05443507_103156"/>
<dbReference type="RefSeq" id="WP_242650233.1">
    <property type="nucleotide sequence ID" value="NZ_FRAF01000003.1"/>
</dbReference>
<keyword evidence="7" id="KW-0547">Nucleotide-binding</keyword>
<dbReference type="Pfam" id="PF00512">
    <property type="entry name" value="HisKA"/>
    <property type="match status" value="1"/>
</dbReference>
<accession>A0A1M6M2P4</accession>
<evidence type="ECO:0000256" key="9">
    <source>
        <dbReference type="ARBA" id="ARBA00022840"/>
    </source>
</evidence>
<evidence type="ECO:0000256" key="8">
    <source>
        <dbReference type="ARBA" id="ARBA00022777"/>
    </source>
</evidence>
<evidence type="ECO:0000256" key="11">
    <source>
        <dbReference type="ARBA" id="ARBA00023136"/>
    </source>
</evidence>
<keyword evidence="9" id="KW-0067">ATP-binding</keyword>
<dbReference type="GO" id="GO:0016036">
    <property type="term" value="P:cellular response to phosphate starvation"/>
    <property type="evidence" value="ECO:0007669"/>
    <property type="project" value="TreeGrafter"/>
</dbReference>